<dbReference type="Proteomes" id="UP000198577">
    <property type="component" value="Unassembled WGS sequence"/>
</dbReference>
<feature type="transmembrane region" description="Helical" evidence="7">
    <location>
        <begin position="152"/>
        <end position="170"/>
    </location>
</feature>
<dbReference type="RefSeq" id="WP_035147276.1">
    <property type="nucleotide sequence ID" value="NZ_FOXR01000008.1"/>
</dbReference>
<dbReference type="STRING" id="937334.SAMN05444406_10871"/>
<dbReference type="OrthoDB" id="9788907at2"/>
<protein>
    <submittedName>
        <fullName evidence="8">Chromate transporter</fullName>
    </submittedName>
</protein>
<dbReference type="Pfam" id="PF02417">
    <property type="entry name" value="Chromate_transp"/>
    <property type="match status" value="1"/>
</dbReference>
<comment type="similarity">
    <text evidence="2">Belongs to the chromate ion transporter (CHR) (TC 2.A.51) family.</text>
</comment>
<evidence type="ECO:0000313" key="8">
    <source>
        <dbReference type="EMBL" id="SFP98917.1"/>
    </source>
</evidence>
<dbReference type="InterPro" id="IPR052518">
    <property type="entry name" value="CHR_Transporter"/>
</dbReference>
<dbReference type="PANTHER" id="PTHR43663">
    <property type="entry name" value="CHROMATE TRANSPORT PROTEIN-RELATED"/>
    <property type="match status" value="1"/>
</dbReference>
<keyword evidence="4 7" id="KW-0812">Transmembrane</keyword>
<evidence type="ECO:0000256" key="2">
    <source>
        <dbReference type="ARBA" id="ARBA00005262"/>
    </source>
</evidence>
<organism evidence="8 9">
    <name type="scientific">Caldicoprobacter faecalis</name>
    <dbReference type="NCBI Taxonomy" id="937334"/>
    <lineage>
        <taxon>Bacteria</taxon>
        <taxon>Bacillati</taxon>
        <taxon>Bacillota</taxon>
        <taxon>Clostridia</taxon>
        <taxon>Caldicoprobacterales</taxon>
        <taxon>Caldicoprobacteraceae</taxon>
        <taxon>Caldicoprobacter</taxon>
    </lineage>
</organism>
<name>A0A1I5UV38_9FIRM</name>
<feature type="transmembrane region" description="Helical" evidence="7">
    <location>
        <begin position="110"/>
        <end position="131"/>
    </location>
</feature>
<dbReference type="AlphaFoldDB" id="A0A1I5UV38"/>
<dbReference type="GO" id="GO:0005886">
    <property type="term" value="C:plasma membrane"/>
    <property type="evidence" value="ECO:0007669"/>
    <property type="project" value="UniProtKB-SubCell"/>
</dbReference>
<evidence type="ECO:0000313" key="9">
    <source>
        <dbReference type="Proteomes" id="UP000198577"/>
    </source>
</evidence>
<feature type="transmembrane region" description="Helical" evidence="7">
    <location>
        <begin position="77"/>
        <end position="98"/>
    </location>
</feature>
<dbReference type="PANTHER" id="PTHR43663:SF1">
    <property type="entry name" value="CHROMATE TRANSPORTER"/>
    <property type="match status" value="1"/>
</dbReference>
<keyword evidence="5 7" id="KW-1133">Transmembrane helix</keyword>
<keyword evidence="6 7" id="KW-0472">Membrane</keyword>
<reference evidence="8 9" key="1">
    <citation type="submission" date="2016-10" db="EMBL/GenBank/DDBJ databases">
        <authorList>
            <person name="de Groot N.N."/>
        </authorList>
    </citation>
    <scope>NUCLEOTIDE SEQUENCE [LARGE SCALE GENOMIC DNA]</scope>
    <source>
        <strain evidence="8 9">DSM 20678</strain>
    </source>
</reference>
<accession>A0A1I5UV38</accession>
<keyword evidence="9" id="KW-1185">Reference proteome</keyword>
<dbReference type="GO" id="GO:0015109">
    <property type="term" value="F:chromate transmembrane transporter activity"/>
    <property type="evidence" value="ECO:0007669"/>
    <property type="project" value="InterPro"/>
</dbReference>
<evidence type="ECO:0000256" key="6">
    <source>
        <dbReference type="ARBA" id="ARBA00023136"/>
    </source>
</evidence>
<evidence type="ECO:0000256" key="5">
    <source>
        <dbReference type="ARBA" id="ARBA00022989"/>
    </source>
</evidence>
<evidence type="ECO:0000256" key="7">
    <source>
        <dbReference type="SAM" id="Phobius"/>
    </source>
</evidence>
<proteinExistence type="inferred from homology"/>
<keyword evidence="3" id="KW-1003">Cell membrane</keyword>
<feature type="transmembrane region" description="Helical" evidence="7">
    <location>
        <begin position="176"/>
        <end position="194"/>
    </location>
</feature>
<evidence type="ECO:0000256" key="1">
    <source>
        <dbReference type="ARBA" id="ARBA00004651"/>
    </source>
</evidence>
<evidence type="ECO:0000256" key="4">
    <source>
        <dbReference type="ARBA" id="ARBA00022692"/>
    </source>
</evidence>
<sequence length="195" mass="21233">MYKLYLELLVTFFKIGLFTIGGGYAMIPLIQQEIVRHGWLTFKETIDIIAISEMTPGPFAINAATFVGVKTGGIPGATFATVGVVLPSFIIVTLVAKYSARFKDQPLLQYALYGLRPAVIGLIASSAFLIARATFFMTPSGSVCIFADIRNVLKMVNWRAVLIFVVAIIASLKYKIHPILLIVLSGVLGVILYSV</sequence>
<feature type="transmembrane region" description="Helical" evidence="7">
    <location>
        <begin position="6"/>
        <end position="27"/>
    </location>
</feature>
<gene>
    <name evidence="8" type="ORF">SAMN05444406_10871</name>
</gene>
<evidence type="ECO:0000256" key="3">
    <source>
        <dbReference type="ARBA" id="ARBA00022475"/>
    </source>
</evidence>
<comment type="subcellular location">
    <subcellularLocation>
        <location evidence="1">Cell membrane</location>
        <topology evidence="1">Multi-pass membrane protein</topology>
    </subcellularLocation>
</comment>
<dbReference type="EMBL" id="FOXR01000008">
    <property type="protein sequence ID" value="SFP98917.1"/>
    <property type="molecule type" value="Genomic_DNA"/>
</dbReference>
<dbReference type="InterPro" id="IPR003370">
    <property type="entry name" value="Chromate_transpt"/>
</dbReference>